<sequence>MEWPSVCLQENQFENISNYRHFNMNEDCLYLNVWSPKVDVNDERELRPVLVYIHGGGLIVGSSVLKYLEGSKLSTMADAVIVTINYRLSIFGLLYSDEVEHIKGNMAFWDQALALEWVQQNIRYFGGNPEQVTIAGCRCATDSDHTIGQKMIDCLNQMNVNELIKVMDSNSLIFNGK</sequence>
<gene>
    <name evidence="3" type="ORF">BLA29_008459</name>
</gene>
<evidence type="ECO:0000259" key="2">
    <source>
        <dbReference type="Pfam" id="PF00135"/>
    </source>
</evidence>
<reference evidence="3 4" key="1">
    <citation type="submission" date="2017-03" db="EMBL/GenBank/DDBJ databases">
        <title>Genome Survey of Euroglyphus maynei.</title>
        <authorList>
            <person name="Arlian L.G."/>
            <person name="Morgan M.S."/>
            <person name="Rider S.D."/>
        </authorList>
    </citation>
    <scope>NUCLEOTIDE SEQUENCE [LARGE SCALE GENOMIC DNA]</scope>
    <source>
        <strain evidence="3">Arlian Lab</strain>
        <tissue evidence="3">Whole body</tissue>
    </source>
</reference>
<dbReference type="SUPFAM" id="SSF53474">
    <property type="entry name" value="alpha/beta-Hydrolases"/>
    <property type="match status" value="1"/>
</dbReference>
<dbReference type="InterPro" id="IPR019819">
    <property type="entry name" value="Carboxylesterase_B_CS"/>
</dbReference>
<feature type="domain" description="Carboxylesterase type B" evidence="2">
    <location>
        <begin position="4"/>
        <end position="136"/>
    </location>
</feature>
<accession>A0A1Y3BPX4</accession>
<dbReference type="InterPro" id="IPR002018">
    <property type="entry name" value="CarbesteraseB"/>
</dbReference>
<dbReference type="OrthoDB" id="6846267at2759"/>
<evidence type="ECO:0000256" key="1">
    <source>
        <dbReference type="ARBA" id="ARBA00023180"/>
    </source>
</evidence>
<dbReference type="InterPro" id="IPR050309">
    <property type="entry name" value="Type-B_Carboxylest/Lipase"/>
</dbReference>
<evidence type="ECO:0000313" key="4">
    <source>
        <dbReference type="Proteomes" id="UP000194236"/>
    </source>
</evidence>
<dbReference type="AlphaFoldDB" id="A0A1Y3BPX4"/>
<dbReference type="Gene3D" id="3.40.50.1820">
    <property type="entry name" value="alpha/beta hydrolase"/>
    <property type="match status" value="1"/>
</dbReference>
<dbReference type="PANTHER" id="PTHR11559">
    <property type="entry name" value="CARBOXYLESTERASE"/>
    <property type="match status" value="1"/>
</dbReference>
<dbReference type="Pfam" id="PF00135">
    <property type="entry name" value="COesterase"/>
    <property type="match status" value="1"/>
</dbReference>
<keyword evidence="4" id="KW-1185">Reference proteome</keyword>
<name>A0A1Y3BPX4_EURMA</name>
<dbReference type="Proteomes" id="UP000194236">
    <property type="component" value="Unassembled WGS sequence"/>
</dbReference>
<dbReference type="PROSITE" id="PS00941">
    <property type="entry name" value="CARBOXYLESTERASE_B_2"/>
    <property type="match status" value="1"/>
</dbReference>
<dbReference type="InterPro" id="IPR029058">
    <property type="entry name" value="AB_hydrolase_fold"/>
</dbReference>
<organism evidence="3 4">
    <name type="scientific">Euroglyphus maynei</name>
    <name type="common">Mayne's house dust mite</name>
    <dbReference type="NCBI Taxonomy" id="6958"/>
    <lineage>
        <taxon>Eukaryota</taxon>
        <taxon>Metazoa</taxon>
        <taxon>Ecdysozoa</taxon>
        <taxon>Arthropoda</taxon>
        <taxon>Chelicerata</taxon>
        <taxon>Arachnida</taxon>
        <taxon>Acari</taxon>
        <taxon>Acariformes</taxon>
        <taxon>Sarcoptiformes</taxon>
        <taxon>Astigmata</taxon>
        <taxon>Psoroptidia</taxon>
        <taxon>Analgoidea</taxon>
        <taxon>Pyroglyphidae</taxon>
        <taxon>Pyroglyphinae</taxon>
        <taxon>Euroglyphus</taxon>
    </lineage>
</organism>
<keyword evidence="1" id="KW-0325">Glycoprotein</keyword>
<dbReference type="EMBL" id="MUJZ01010756">
    <property type="protein sequence ID" value="OTF81998.1"/>
    <property type="molecule type" value="Genomic_DNA"/>
</dbReference>
<proteinExistence type="predicted"/>
<evidence type="ECO:0000313" key="3">
    <source>
        <dbReference type="EMBL" id="OTF81998.1"/>
    </source>
</evidence>
<comment type="caution">
    <text evidence="3">The sequence shown here is derived from an EMBL/GenBank/DDBJ whole genome shotgun (WGS) entry which is preliminary data.</text>
</comment>
<protein>
    <recommendedName>
        <fullName evidence="2">Carboxylesterase type B domain-containing protein</fullName>
    </recommendedName>
</protein>